<evidence type="ECO:0000256" key="7">
    <source>
        <dbReference type="ARBA" id="ARBA00022737"/>
    </source>
</evidence>
<evidence type="ECO:0000256" key="1">
    <source>
        <dbReference type="ARBA" id="ARBA00009558"/>
    </source>
</evidence>
<dbReference type="GO" id="GO:0106274">
    <property type="term" value="F:NAD+-protein-arginine ADP-ribosyltransferase activity"/>
    <property type="evidence" value="ECO:0007669"/>
    <property type="project" value="UniProtKB-EC"/>
</dbReference>
<dbReference type="AlphaFoldDB" id="A0A815B6Z2"/>
<dbReference type="SUPFAM" id="SSF56399">
    <property type="entry name" value="ADP-ribosylation"/>
    <property type="match status" value="1"/>
</dbReference>
<dbReference type="GO" id="GO:0006913">
    <property type="term" value="P:nucleocytoplasmic transport"/>
    <property type="evidence" value="ECO:0007669"/>
    <property type="project" value="TreeGrafter"/>
</dbReference>
<evidence type="ECO:0000313" key="12">
    <source>
        <dbReference type="Proteomes" id="UP000663832"/>
    </source>
</evidence>
<keyword evidence="9" id="KW-0520">NAD</keyword>
<dbReference type="InterPro" id="IPR027038">
    <property type="entry name" value="RanGap"/>
</dbReference>
<dbReference type="SMART" id="SM00368">
    <property type="entry name" value="LRR_RI"/>
    <property type="match status" value="5"/>
</dbReference>
<dbReference type="SUPFAM" id="SSF52047">
    <property type="entry name" value="RNI-like"/>
    <property type="match status" value="1"/>
</dbReference>
<dbReference type="GO" id="GO:0016779">
    <property type="term" value="F:nucleotidyltransferase activity"/>
    <property type="evidence" value="ECO:0007669"/>
    <property type="project" value="UniProtKB-KW"/>
</dbReference>
<protein>
    <recommendedName>
        <fullName evidence="9">NAD(P)(+)--arginine ADP-ribosyltransferase</fullName>
        <ecNumber evidence="9">2.4.2.31</ecNumber>
    </recommendedName>
    <alternativeName>
        <fullName evidence="9">Mono(ADP-ribosyl)transferase</fullName>
    </alternativeName>
</protein>
<reference evidence="11" key="1">
    <citation type="submission" date="2021-02" db="EMBL/GenBank/DDBJ databases">
        <authorList>
            <person name="Nowell W R."/>
        </authorList>
    </citation>
    <scope>NUCLEOTIDE SEQUENCE</scope>
</reference>
<dbReference type="Pfam" id="PF01129">
    <property type="entry name" value="ART"/>
    <property type="match status" value="1"/>
</dbReference>
<dbReference type="PROSITE" id="PS51996">
    <property type="entry name" value="TR_MART"/>
    <property type="match status" value="1"/>
</dbReference>
<dbReference type="GO" id="GO:0048471">
    <property type="term" value="C:perinuclear region of cytoplasm"/>
    <property type="evidence" value="ECO:0007669"/>
    <property type="project" value="TreeGrafter"/>
</dbReference>
<dbReference type="EC" id="2.4.2.31" evidence="9"/>
<keyword evidence="12" id="KW-1185">Reference proteome</keyword>
<dbReference type="Proteomes" id="UP000663832">
    <property type="component" value="Unassembled WGS sequence"/>
</dbReference>
<dbReference type="InterPro" id="IPR001611">
    <property type="entry name" value="Leu-rich_rpt"/>
</dbReference>
<dbReference type="GO" id="GO:0031267">
    <property type="term" value="F:small GTPase binding"/>
    <property type="evidence" value="ECO:0007669"/>
    <property type="project" value="TreeGrafter"/>
</dbReference>
<comment type="caution">
    <text evidence="11">The sequence shown here is derived from an EMBL/GenBank/DDBJ whole genome shotgun (WGS) entry which is preliminary data.</text>
</comment>
<gene>
    <name evidence="10" type="ORF">BJG266_LOCUS16857</name>
    <name evidence="11" type="ORF">QVE165_LOCUS29385</name>
</gene>
<evidence type="ECO:0000256" key="3">
    <source>
        <dbReference type="ARBA" id="ARBA00022614"/>
    </source>
</evidence>
<dbReference type="PANTHER" id="PTHR24113:SF12">
    <property type="entry name" value="RAN GTPASE-ACTIVATING PROTEIN 1"/>
    <property type="match status" value="1"/>
</dbReference>
<comment type="similarity">
    <text evidence="1 9">Belongs to the Arg-specific ADP-ribosyltransferase family.</text>
</comment>
<dbReference type="EMBL" id="CAJNOI010000079">
    <property type="protein sequence ID" value="CAF1018305.1"/>
    <property type="molecule type" value="Genomic_DNA"/>
</dbReference>
<dbReference type="Gene3D" id="3.90.176.10">
    <property type="entry name" value="Toxin ADP-ribosyltransferase, Chain A, domain 1"/>
    <property type="match status" value="1"/>
</dbReference>
<dbReference type="GO" id="GO:0005096">
    <property type="term" value="F:GTPase activator activity"/>
    <property type="evidence" value="ECO:0007669"/>
    <property type="project" value="UniProtKB-KW"/>
</dbReference>
<comment type="catalytic activity">
    <reaction evidence="8 9">
        <text>L-arginyl-[protein] + NAD(+) = N(omega)-(ADP-D-ribosyl)-L-arginyl-[protein] + nicotinamide + H(+)</text>
        <dbReference type="Rhea" id="RHEA:19149"/>
        <dbReference type="Rhea" id="RHEA-COMP:10532"/>
        <dbReference type="Rhea" id="RHEA-COMP:15087"/>
        <dbReference type="ChEBI" id="CHEBI:15378"/>
        <dbReference type="ChEBI" id="CHEBI:17154"/>
        <dbReference type="ChEBI" id="CHEBI:29965"/>
        <dbReference type="ChEBI" id="CHEBI:57540"/>
        <dbReference type="ChEBI" id="CHEBI:142554"/>
        <dbReference type="EC" id="2.4.2.31"/>
    </reaction>
</comment>
<name>A0A815B6Z2_9BILA</name>
<evidence type="ECO:0000256" key="9">
    <source>
        <dbReference type="RuleBase" id="RU361228"/>
    </source>
</evidence>
<dbReference type="GO" id="GO:0005634">
    <property type="term" value="C:nucleus"/>
    <property type="evidence" value="ECO:0007669"/>
    <property type="project" value="TreeGrafter"/>
</dbReference>
<keyword evidence="5 9" id="KW-0808">Transferase</keyword>
<evidence type="ECO:0000313" key="11">
    <source>
        <dbReference type="EMBL" id="CAF1267177.1"/>
    </source>
</evidence>
<proteinExistence type="inferred from homology"/>
<evidence type="ECO:0000313" key="10">
    <source>
        <dbReference type="EMBL" id="CAF1018305.1"/>
    </source>
</evidence>
<dbReference type="InterPro" id="IPR000768">
    <property type="entry name" value="ART"/>
</dbReference>
<dbReference type="InterPro" id="IPR032675">
    <property type="entry name" value="LRR_dom_sf"/>
</dbReference>
<evidence type="ECO:0000256" key="2">
    <source>
        <dbReference type="ARBA" id="ARBA00022468"/>
    </source>
</evidence>
<dbReference type="Pfam" id="PF13516">
    <property type="entry name" value="LRR_6"/>
    <property type="match status" value="1"/>
</dbReference>
<dbReference type="OrthoDB" id="423533at2759"/>
<dbReference type="Proteomes" id="UP000663877">
    <property type="component" value="Unassembled WGS sequence"/>
</dbReference>
<evidence type="ECO:0000256" key="5">
    <source>
        <dbReference type="ARBA" id="ARBA00022679"/>
    </source>
</evidence>
<keyword evidence="2" id="KW-0343">GTPase activation</keyword>
<dbReference type="EMBL" id="CAJNOM010000235">
    <property type="protein sequence ID" value="CAF1267177.1"/>
    <property type="molecule type" value="Genomic_DNA"/>
</dbReference>
<dbReference type="Gene3D" id="3.80.10.10">
    <property type="entry name" value="Ribonuclease Inhibitor"/>
    <property type="match status" value="1"/>
</dbReference>
<evidence type="ECO:0000256" key="4">
    <source>
        <dbReference type="ARBA" id="ARBA00022676"/>
    </source>
</evidence>
<keyword evidence="6" id="KW-0548">Nucleotidyltransferase</keyword>
<keyword evidence="9" id="KW-0521">NADP</keyword>
<organism evidence="11 12">
    <name type="scientific">Adineta steineri</name>
    <dbReference type="NCBI Taxonomy" id="433720"/>
    <lineage>
        <taxon>Eukaryota</taxon>
        <taxon>Metazoa</taxon>
        <taxon>Spiralia</taxon>
        <taxon>Gnathifera</taxon>
        <taxon>Rotifera</taxon>
        <taxon>Eurotatoria</taxon>
        <taxon>Bdelloidea</taxon>
        <taxon>Adinetida</taxon>
        <taxon>Adinetidae</taxon>
        <taxon>Adineta</taxon>
    </lineage>
</organism>
<evidence type="ECO:0000256" key="8">
    <source>
        <dbReference type="ARBA" id="ARBA00047597"/>
    </source>
</evidence>
<keyword evidence="7" id="KW-0677">Repeat</keyword>
<keyword evidence="4 9" id="KW-0328">Glycosyltransferase</keyword>
<keyword evidence="3" id="KW-0433">Leucine-rich repeat</keyword>
<sequence>MSFSFEINPRVLIDISHQPQENKESINDYQQEELLSLEQACQPLENLLGTELQLYITVAKLNSKQPKHGLTQDESASIYLYTMEWSQPQNSLHILLNQVICTMDRNELQHWFKYLKLLFTAFSKLPYSEYHTVWRGVAKDIRENYREGDEVTWWSLTSVTSSFDILQSPMYLGREKVQTIFNIETKHGKSIREHSHLQNDDEIILLSGISLEVTGLSEQGEGIHIIHLREKGLVDDTLMNVSLPVDTYHNPKLEKIIRSAETSGELVLNSRNVNDRDMEIVVRLGIIEKKCRILRLRNNAITSVGISIMSQVFVSGRYFLALTLDGNRILDEGVRIIARGLSNEDVCCRTLYLKSVGMSDIGCEYLAEMLRVNHAMWHLYLSDNDISDRGLRLLLDATRSYENSLETITLSGNRRITDASVDVICSAMRTRHDFFHFILDNCSISTEGQEQIERATKGIKRAAEQPPAPMN</sequence>
<dbReference type="GO" id="GO:0005829">
    <property type="term" value="C:cytosol"/>
    <property type="evidence" value="ECO:0007669"/>
    <property type="project" value="TreeGrafter"/>
</dbReference>
<dbReference type="PANTHER" id="PTHR24113">
    <property type="entry name" value="RAN GTPASE-ACTIVATING PROTEIN 1"/>
    <property type="match status" value="1"/>
</dbReference>
<evidence type="ECO:0000256" key="6">
    <source>
        <dbReference type="ARBA" id="ARBA00022695"/>
    </source>
</evidence>
<accession>A0A815B6Z2</accession>